<dbReference type="AlphaFoldDB" id="A0A6G1IFC2"/>
<dbReference type="Gene3D" id="3.90.1200.10">
    <property type="match status" value="1"/>
</dbReference>
<dbReference type="SUPFAM" id="SSF56112">
    <property type="entry name" value="Protein kinase-like (PK-like)"/>
    <property type="match status" value="1"/>
</dbReference>
<dbReference type="OrthoDB" id="3250044at2759"/>
<dbReference type="Proteomes" id="UP000799291">
    <property type="component" value="Unassembled WGS sequence"/>
</dbReference>
<dbReference type="InterPro" id="IPR011009">
    <property type="entry name" value="Kinase-like_dom_sf"/>
</dbReference>
<accession>A0A6G1IFC2</accession>
<dbReference type="InterPro" id="IPR002575">
    <property type="entry name" value="Aminoglycoside_PTrfase"/>
</dbReference>
<evidence type="ECO:0000313" key="2">
    <source>
        <dbReference type="EMBL" id="KAF2676661.1"/>
    </source>
</evidence>
<dbReference type="PANTHER" id="PTHR21310">
    <property type="entry name" value="AMINOGLYCOSIDE PHOSPHOTRANSFERASE-RELATED-RELATED"/>
    <property type="match status" value="1"/>
</dbReference>
<organism evidence="2 3">
    <name type="scientific">Lentithecium fluviatile CBS 122367</name>
    <dbReference type="NCBI Taxonomy" id="1168545"/>
    <lineage>
        <taxon>Eukaryota</taxon>
        <taxon>Fungi</taxon>
        <taxon>Dikarya</taxon>
        <taxon>Ascomycota</taxon>
        <taxon>Pezizomycotina</taxon>
        <taxon>Dothideomycetes</taxon>
        <taxon>Pleosporomycetidae</taxon>
        <taxon>Pleosporales</taxon>
        <taxon>Massarineae</taxon>
        <taxon>Lentitheciaceae</taxon>
        <taxon>Lentithecium</taxon>
    </lineage>
</organism>
<dbReference type="EMBL" id="MU005631">
    <property type="protein sequence ID" value="KAF2676661.1"/>
    <property type="molecule type" value="Genomic_DNA"/>
</dbReference>
<gene>
    <name evidence="2" type="ORF">K458DRAFT_410262</name>
</gene>
<dbReference type="Pfam" id="PF01636">
    <property type="entry name" value="APH"/>
    <property type="match status" value="1"/>
</dbReference>
<proteinExistence type="predicted"/>
<evidence type="ECO:0000313" key="3">
    <source>
        <dbReference type="Proteomes" id="UP000799291"/>
    </source>
</evidence>
<dbReference type="CDD" id="cd05120">
    <property type="entry name" value="APH_ChoK_like"/>
    <property type="match status" value="1"/>
</dbReference>
<feature type="domain" description="Aminoglycoside phosphotransferase" evidence="1">
    <location>
        <begin position="70"/>
        <end position="250"/>
    </location>
</feature>
<sequence>MFEPIVDPAARDPSTKFPLDGLSFDISSMPQETLVAYGETAPVIYSFGGGKVLRLSCDLVLKCGTAVLASEGETMKYVMKNFPGVRLPRVHRYFNIDYPVSYFGVKGYIVMDYLDGLSLDNSWDQLDHEAQKNVVNQVGAMVKELRSIHSDNPGVIGGGMSRGTWFSDYGAGPFKTKEMFEKWINWKLGLSKYFGRAPLDVPQIEYPYFVLTHGDLSPRNLILDANDQVWMIDWGCAGFYPPIFEAASVKHQRQFPSFAELLLPLLYNDADEMVQLESCAYGINHVVLSVPPEMESANRPET</sequence>
<keyword evidence="3" id="KW-1185">Reference proteome</keyword>
<dbReference type="PANTHER" id="PTHR21310:SF39">
    <property type="entry name" value="AMINOGLYCOSIDE PHOSPHOTRANSFERASE DOMAIN-CONTAINING PROTEIN"/>
    <property type="match status" value="1"/>
</dbReference>
<name>A0A6G1IFC2_9PLEO</name>
<dbReference type="InterPro" id="IPR051678">
    <property type="entry name" value="AGP_Transferase"/>
</dbReference>
<protein>
    <recommendedName>
        <fullName evidence="1">Aminoglycoside phosphotransferase domain-containing protein</fullName>
    </recommendedName>
</protein>
<reference evidence="2" key="1">
    <citation type="journal article" date="2020" name="Stud. Mycol.">
        <title>101 Dothideomycetes genomes: a test case for predicting lifestyles and emergence of pathogens.</title>
        <authorList>
            <person name="Haridas S."/>
            <person name="Albert R."/>
            <person name="Binder M."/>
            <person name="Bloem J."/>
            <person name="Labutti K."/>
            <person name="Salamov A."/>
            <person name="Andreopoulos B."/>
            <person name="Baker S."/>
            <person name="Barry K."/>
            <person name="Bills G."/>
            <person name="Bluhm B."/>
            <person name="Cannon C."/>
            <person name="Castanera R."/>
            <person name="Culley D."/>
            <person name="Daum C."/>
            <person name="Ezra D."/>
            <person name="Gonzalez J."/>
            <person name="Henrissat B."/>
            <person name="Kuo A."/>
            <person name="Liang C."/>
            <person name="Lipzen A."/>
            <person name="Lutzoni F."/>
            <person name="Magnuson J."/>
            <person name="Mondo S."/>
            <person name="Nolan M."/>
            <person name="Ohm R."/>
            <person name="Pangilinan J."/>
            <person name="Park H.-J."/>
            <person name="Ramirez L."/>
            <person name="Alfaro M."/>
            <person name="Sun H."/>
            <person name="Tritt A."/>
            <person name="Yoshinaga Y."/>
            <person name="Zwiers L.-H."/>
            <person name="Turgeon B."/>
            <person name="Goodwin S."/>
            <person name="Spatafora J."/>
            <person name="Crous P."/>
            <person name="Grigoriev I."/>
        </authorList>
    </citation>
    <scope>NUCLEOTIDE SEQUENCE</scope>
    <source>
        <strain evidence="2">CBS 122367</strain>
    </source>
</reference>
<evidence type="ECO:0000259" key="1">
    <source>
        <dbReference type="Pfam" id="PF01636"/>
    </source>
</evidence>